<reference evidence="2" key="1">
    <citation type="journal article" date="2018" name="BMC Genomics">
        <title>Genomic insights into host adaptation between the wheat stripe rust pathogen (Puccinia striiformis f. sp. tritici) and the barley stripe rust pathogen (Puccinia striiformis f. sp. hordei).</title>
        <authorList>
            <person name="Xia C."/>
            <person name="Wang M."/>
            <person name="Yin C."/>
            <person name="Cornejo O.E."/>
            <person name="Hulbert S.H."/>
            <person name="Chen X."/>
        </authorList>
    </citation>
    <scope>NUCLEOTIDE SEQUENCE [LARGE SCALE GENOMIC DNA]</scope>
    <source>
        <strain evidence="2">93-210</strain>
    </source>
</reference>
<evidence type="ECO:0000313" key="2">
    <source>
        <dbReference type="Proteomes" id="UP001060170"/>
    </source>
</evidence>
<sequence length="98" mass="11192">MHGINKDPESFTLDIHELCMELQSAPQEFERAQAAKDHSSFYVKVGRPFMIPYDNLEVRTGDDFHESSHTQGLNTSPIDVTRPLKSDMIGHDDSCKYH</sequence>
<dbReference type="Proteomes" id="UP001060170">
    <property type="component" value="Chromosome 11"/>
</dbReference>
<gene>
    <name evidence="1" type="ORF">MJO28_011745</name>
</gene>
<name>A0ACC0E3K8_9BASI</name>
<accession>A0ACC0E3K8</accession>
<reference evidence="1 2" key="3">
    <citation type="journal article" date="2022" name="Microbiol. Spectr.">
        <title>Folding features and dynamics of 3D genome architecture in plant fungal pathogens.</title>
        <authorList>
            <person name="Xia C."/>
        </authorList>
    </citation>
    <scope>NUCLEOTIDE SEQUENCE [LARGE SCALE GENOMIC DNA]</scope>
    <source>
        <strain evidence="1 2">93-210</strain>
    </source>
</reference>
<comment type="caution">
    <text evidence="1">The sequence shown here is derived from an EMBL/GenBank/DDBJ whole genome shotgun (WGS) entry which is preliminary data.</text>
</comment>
<organism evidence="1 2">
    <name type="scientific">Puccinia striiformis f. sp. tritici</name>
    <dbReference type="NCBI Taxonomy" id="168172"/>
    <lineage>
        <taxon>Eukaryota</taxon>
        <taxon>Fungi</taxon>
        <taxon>Dikarya</taxon>
        <taxon>Basidiomycota</taxon>
        <taxon>Pucciniomycotina</taxon>
        <taxon>Pucciniomycetes</taxon>
        <taxon>Pucciniales</taxon>
        <taxon>Pucciniaceae</taxon>
        <taxon>Puccinia</taxon>
    </lineage>
</organism>
<evidence type="ECO:0000313" key="1">
    <source>
        <dbReference type="EMBL" id="KAI7944217.1"/>
    </source>
</evidence>
<proteinExistence type="predicted"/>
<protein>
    <submittedName>
        <fullName evidence="1">Uncharacterized protein</fullName>
    </submittedName>
</protein>
<keyword evidence="2" id="KW-1185">Reference proteome</keyword>
<reference evidence="2" key="2">
    <citation type="journal article" date="2018" name="Mol. Plant Microbe Interact.">
        <title>Genome sequence resources for the wheat stripe rust pathogen (Puccinia striiformis f. sp. tritici) and the barley stripe rust pathogen (Puccinia striiformis f. sp. hordei).</title>
        <authorList>
            <person name="Xia C."/>
            <person name="Wang M."/>
            <person name="Yin C."/>
            <person name="Cornejo O.E."/>
            <person name="Hulbert S.H."/>
            <person name="Chen X."/>
        </authorList>
    </citation>
    <scope>NUCLEOTIDE SEQUENCE [LARGE SCALE GENOMIC DNA]</scope>
    <source>
        <strain evidence="2">93-210</strain>
    </source>
</reference>
<dbReference type="EMBL" id="CM045875">
    <property type="protein sequence ID" value="KAI7944217.1"/>
    <property type="molecule type" value="Genomic_DNA"/>
</dbReference>